<comment type="caution">
    <text evidence="1">The sequence shown here is derived from an EMBL/GenBank/DDBJ whole genome shotgun (WGS) entry which is preliminary data.</text>
</comment>
<keyword evidence="2" id="KW-1185">Reference proteome</keyword>
<dbReference type="AlphaFoldDB" id="A0AAU9U7Y2"/>
<gene>
    <name evidence="1" type="ORF">EEDITHA_LOCUS10458</name>
</gene>
<reference evidence="1" key="1">
    <citation type="submission" date="2022-03" db="EMBL/GenBank/DDBJ databases">
        <authorList>
            <person name="Tunstrom K."/>
        </authorList>
    </citation>
    <scope>NUCLEOTIDE SEQUENCE</scope>
</reference>
<sequence>MLDTAGKILELIIHQRIEAAVDPQLASQQYGFRKGRPTLDAINLVVDTAKKAIAGARWKGVYMMVSSKSAWEATSSFATDVLLQLRCLERERAKTRTK</sequence>
<name>A0AAU9U7Y2_EUPED</name>
<proteinExistence type="predicted"/>
<evidence type="ECO:0000313" key="2">
    <source>
        <dbReference type="Proteomes" id="UP001153954"/>
    </source>
</evidence>
<accession>A0AAU9U7Y2</accession>
<protein>
    <recommendedName>
        <fullName evidence="3">Reverse transcriptase domain-containing protein</fullName>
    </recommendedName>
</protein>
<evidence type="ECO:0008006" key="3">
    <source>
        <dbReference type="Google" id="ProtNLM"/>
    </source>
</evidence>
<organism evidence="1 2">
    <name type="scientific">Euphydryas editha</name>
    <name type="common">Edith's checkerspot</name>
    <dbReference type="NCBI Taxonomy" id="104508"/>
    <lineage>
        <taxon>Eukaryota</taxon>
        <taxon>Metazoa</taxon>
        <taxon>Ecdysozoa</taxon>
        <taxon>Arthropoda</taxon>
        <taxon>Hexapoda</taxon>
        <taxon>Insecta</taxon>
        <taxon>Pterygota</taxon>
        <taxon>Neoptera</taxon>
        <taxon>Endopterygota</taxon>
        <taxon>Lepidoptera</taxon>
        <taxon>Glossata</taxon>
        <taxon>Ditrysia</taxon>
        <taxon>Papilionoidea</taxon>
        <taxon>Nymphalidae</taxon>
        <taxon>Nymphalinae</taxon>
        <taxon>Euphydryas</taxon>
    </lineage>
</organism>
<dbReference type="EMBL" id="CAKOGL010000014">
    <property type="protein sequence ID" value="CAH2094949.1"/>
    <property type="molecule type" value="Genomic_DNA"/>
</dbReference>
<dbReference type="Proteomes" id="UP001153954">
    <property type="component" value="Unassembled WGS sequence"/>
</dbReference>
<evidence type="ECO:0000313" key="1">
    <source>
        <dbReference type="EMBL" id="CAH2094949.1"/>
    </source>
</evidence>